<dbReference type="AlphaFoldDB" id="A0A1G9PV42"/>
<dbReference type="GO" id="GO:0005886">
    <property type="term" value="C:plasma membrane"/>
    <property type="evidence" value="ECO:0007669"/>
    <property type="project" value="TreeGrafter"/>
</dbReference>
<keyword evidence="3" id="KW-1185">Reference proteome</keyword>
<evidence type="ECO:0000256" key="1">
    <source>
        <dbReference type="SAM" id="Phobius"/>
    </source>
</evidence>
<reference evidence="2 3" key="1">
    <citation type="submission" date="2016-10" db="EMBL/GenBank/DDBJ databases">
        <authorList>
            <person name="de Groot N.N."/>
        </authorList>
    </citation>
    <scope>NUCLEOTIDE SEQUENCE [LARGE SCALE GENOMIC DNA]</scope>
    <source>
        <strain evidence="2 3">DSM 14789</strain>
    </source>
</reference>
<dbReference type="PANTHER" id="PTHR35813">
    <property type="entry name" value="INNER MEMBRANE PROTEIN YBAN"/>
    <property type="match status" value="1"/>
</dbReference>
<evidence type="ECO:0000313" key="3">
    <source>
        <dbReference type="Proteomes" id="UP000198654"/>
    </source>
</evidence>
<dbReference type="OrthoDB" id="9816293at2"/>
<dbReference type="STRING" id="119000.SAMN05661010_03154"/>
<accession>A0A1G9PV42</accession>
<evidence type="ECO:0000313" key="2">
    <source>
        <dbReference type="EMBL" id="SDM02652.1"/>
    </source>
</evidence>
<sequence>MPKLQHAMYASLAGVSFGLGVVGLFVPLMPTTCFMLLAVWLASKGSPRFALWIRRHPRFGPPIRAWEGERAIPRHAKRLAAGMLAVSAAIIVFTVDSLWLSGMLVVGLALLALWIVTRPEPRRLTPERGVAPSAIEPAADCLSTQRLSTERVGR</sequence>
<evidence type="ECO:0008006" key="4">
    <source>
        <dbReference type="Google" id="ProtNLM"/>
    </source>
</evidence>
<feature type="transmembrane region" description="Helical" evidence="1">
    <location>
        <begin position="99"/>
        <end position="116"/>
    </location>
</feature>
<organism evidence="2 3">
    <name type="scientific">Modicisalibacter muralis</name>
    <dbReference type="NCBI Taxonomy" id="119000"/>
    <lineage>
        <taxon>Bacteria</taxon>
        <taxon>Pseudomonadati</taxon>
        <taxon>Pseudomonadota</taxon>
        <taxon>Gammaproteobacteria</taxon>
        <taxon>Oceanospirillales</taxon>
        <taxon>Halomonadaceae</taxon>
        <taxon>Modicisalibacter</taxon>
    </lineage>
</organism>
<dbReference type="InterPro" id="IPR007401">
    <property type="entry name" value="DUF454"/>
</dbReference>
<keyword evidence="1" id="KW-0472">Membrane</keyword>
<keyword evidence="1" id="KW-1133">Transmembrane helix</keyword>
<dbReference type="Pfam" id="PF04304">
    <property type="entry name" value="DUF454"/>
    <property type="match status" value="1"/>
</dbReference>
<gene>
    <name evidence="2" type="ORF">SAMN05661010_03154</name>
</gene>
<dbReference type="EMBL" id="FNGI01000010">
    <property type="protein sequence ID" value="SDM02652.1"/>
    <property type="molecule type" value="Genomic_DNA"/>
</dbReference>
<proteinExistence type="predicted"/>
<dbReference type="RefSeq" id="WP_089730228.1">
    <property type="nucleotide sequence ID" value="NZ_FNGI01000010.1"/>
</dbReference>
<dbReference type="Proteomes" id="UP000198654">
    <property type="component" value="Unassembled WGS sequence"/>
</dbReference>
<feature type="transmembrane region" description="Helical" evidence="1">
    <location>
        <begin position="75"/>
        <end position="93"/>
    </location>
</feature>
<dbReference type="PANTHER" id="PTHR35813:SF1">
    <property type="entry name" value="INNER MEMBRANE PROTEIN YBAN"/>
    <property type="match status" value="1"/>
</dbReference>
<name>A0A1G9PV42_9GAMM</name>
<protein>
    <recommendedName>
        <fullName evidence="4">Inner membrane protein</fullName>
    </recommendedName>
</protein>
<keyword evidence="1" id="KW-0812">Transmembrane</keyword>